<name>A0A9D1AKH5_9FIRM</name>
<evidence type="ECO:0000313" key="5">
    <source>
        <dbReference type="Proteomes" id="UP000824242"/>
    </source>
</evidence>
<dbReference type="Pfam" id="PF13472">
    <property type="entry name" value="Lipase_GDSL_2"/>
    <property type="match status" value="1"/>
</dbReference>
<comment type="caution">
    <text evidence="4">The sequence shown here is derived from an EMBL/GenBank/DDBJ whole genome shotgun (WGS) entry which is preliminary data.</text>
</comment>
<reference evidence="4" key="2">
    <citation type="journal article" date="2021" name="PeerJ">
        <title>Extensive microbial diversity within the chicken gut microbiome revealed by metagenomics and culture.</title>
        <authorList>
            <person name="Gilroy R."/>
            <person name="Ravi A."/>
            <person name="Getino M."/>
            <person name="Pursley I."/>
            <person name="Horton D.L."/>
            <person name="Alikhan N.F."/>
            <person name="Baker D."/>
            <person name="Gharbi K."/>
            <person name="Hall N."/>
            <person name="Watson M."/>
            <person name="Adriaenssens E.M."/>
            <person name="Foster-Nyarko E."/>
            <person name="Jarju S."/>
            <person name="Secka A."/>
            <person name="Antonio M."/>
            <person name="Oren A."/>
            <person name="Chaudhuri R.R."/>
            <person name="La Ragione R."/>
            <person name="Hildebrand F."/>
            <person name="Pallen M.J."/>
        </authorList>
    </citation>
    <scope>NUCLEOTIDE SEQUENCE</scope>
    <source>
        <strain evidence="4">ChiSxjej1B13-7958</strain>
    </source>
</reference>
<feature type="compositionally biased region" description="Low complexity" evidence="1">
    <location>
        <begin position="54"/>
        <end position="71"/>
    </location>
</feature>
<reference evidence="4" key="1">
    <citation type="submission" date="2020-10" db="EMBL/GenBank/DDBJ databases">
        <authorList>
            <person name="Gilroy R."/>
        </authorList>
    </citation>
    <scope>NUCLEOTIDE SEQUENCE</scope>
    <source>
        <strain evidence="4">ChiSxjej1B13-7958</strain>
    </source>
</reference>
<dbReference type="InterPro" id="IPR051532">
    <property type="entry name" value="Ester_Hydrolysis_Enzymes"/>
</dbReference>
<sequence>MKIRLFALLLAALLLAGGCAERPAASSQAGETSSAQTSAEPSQPSSQDDASTPESGASDSSSGGAESAVSETGDASSAGESTTVSTNGVTQGALPESPRVEDSYFDDAVFIGDSVSLKLNLYVTKNRQSNPTLLGKAQFLTAGSMGSGNALQPVSDDSIHPLYNGEKMSLAGSVAASGAKKVYIMLGMNDLAVYGVDGAVANMETLLNGILEKTPDAKIFIETATPLVKAKSIETNKLNNTNVRLYNEKLAELCAKNGWYLVDISSAVQDSEGNLNASYCSDPDDMGIHFTDEGCSVWIDYLYTHTPQ</sequence>
<dbReference type="PANTHER" id="PTHR30383">
    <property type="entry name" value="THIOESTERASE 1/PROTEASE 1/LYSOPHOSPHOLIPASE L1"/>
    <property type="match status" value="1"/>
</dbReference>
<dbReference type="PANTHER" id="PTHR30383:SF5">
    <property type="entry name" value="SGNH HYDROLASE-TYPE ESTERASE DOMAIN-CONTAINING PROTEIN"/>
    <property type="match status" value="1"/>
</dbReference>
<feature type="chain" id="PRO_5039504854" description="SGNH hydrolase-type esterase domain-containing protein" evidence="2">
    <location>
        <begin position="21"/>
        <end position="308"/>
    </location>
</feature>
<dbReference type="Gene3D" id="3.40.50.1110">
    <property type="entry name" value="SGNH hydrolase"/>
    <property type="match status" value="1"/>
</dbReference>
<dbReference type="InterPro" id="IPR036514">
    <property type="entry name" value="SGNH_hydro_sf"/>
</dbReference>
<feature type="compositionally biased region" description="Polar residues" evidence="1">
    <location>
        <begin position="25"/>
        <end position="53"/>
    </location>
</feature>
<dbReference type="EMBL" id="DVGZ01000004">
    <property type="protein sequence ID" value="HIR46121.1"/>
    <property type="molecule type" value="Genomic_DNA"/>
</dbReference>
<dbReference type="SUPFAM" id="SSF52266">
    <property type="entry name" value="SGNH hydrolase"/>
    <property type="match status" value="1"/>
</dbReference>
<evidence type="ECO:0000313" key="4">
    <source>
        <dbReference type="EMBL" id="HIR46121.1"/>
    </source>
</evidence>
<feature type="signal peptide" evidence="2">
    <location>
        <begin position="1"/>
        <end position="20"/>
    </location>
</feature>
<evidence type="ECO:0000256" key="2">
    <source>
        <dbReference type="SAM" id="SignalP"/>
    </source>
</evidence>
<dbReference type="InterPro" id="IPR013830">
    <property type="entry name" value="SGNH_hydro"/>
</dbReference>
<dbReference type="GO" id="GO:0004622">
    <property type="term" value="F:phosphatidylcholine lysophospholipase activity"/>
    <property type="evidence" value="ECO:0007669"/>
    <property type="project" value="TreeGrafter"/>
</dbReference>
<feature type="domain" description="SGNH hydrolase-type esterase" evidence="3">
    <location>
        <begin position="176"/>
        <end position="294"/>
    </location>
</feature>
<evidence type="ECO:0000256" key="1">
    <source>
        <dbReference type="SAM" id="MobiDB-lite"/>
    </source>
</evidence>
<organism evidence="4 5">
    <name type="scientific">Candidatus Caccousia avicola</name>
    <dbReference type="NCBI Taxonomy" id="2840721"/>
    <lineage>
        <taxon>Bacteria</taxon>
        <taxon>Bacillati</taxon>
        <taxon>Bacillota</taxon>
        <taxon>Clostridia</taxon>
        <taxon>Eubacteriales</taxon>
        <taxon>Oscillospiraceae</taxon>
        <taxon>Oscillospiraceae incertae sedis</taxon>
        <taxon>Candidatus Caccousia</taxon>
    </lineage>
</organism>
<accession>A0A9D1AKH5</accession>
<dbReference type="Proteomes" id="UP000824242">
    <property type="component" value="Unassembled WGS sequence"/>
</dbReference>
<protein>
    <recommendedName>
        <fullName evidence="3">SGNH hydrolase-type esterase domain-containing protein</fullName>
    </recommendedName>
</protein>
<feature type="compositionally biased region" description="Polar residues" evidence="1">
    <location>
        <begin position="73"/>
        <end position="90"/>
    </location>
</feature>
<dbReference type="AlphaFoldDB" id="A0A9D1AKH5"/>
<dbReference type="PROSITE" id="PS51257">
    <property type="entry name" value="PROKAR_LIPOPROTEIN"/>
    <property type="match status" value="1"/>
</dbReference>
<feature type="region of interest" description="Disordered" evidence="1">
    <location>
        <begin position="23"/>
        <end position="98"/>
    </location>
</feature>
<evidence type="ECO:0000259" key="3">
    <source>
        <dbReference type="Pfam" id="PF13472"/>
    </source>
</evidence>
<proteinExistence type="predicted"/>
<keyword evidence="2" id="KW-0732">Signal</keyword>
<gene>
    <name evidence="4" type="ORF">IAB89_00455</name>
</gene>